<gene>
    <name evidence="1" type="ORF">NDU88_004560</name>
</gene>
<dbReference type="EMBL" id="JANPWB010000004">
    <property type="protein sequence ID" value="KAJ1195279.1"/>
    <property type="molecule type" value="Genomic_DNA"/>
</dbReference>
<comment type="caution">
    <text evidence="1">The sequence shown here is derived from an EMBL/GenBank/DDBJ whole genome shotgun (WGS) entry which is preliminary data.</text>
</comment>
<evidence type="ECO:0000313" key="1">
    <source>
        <dbReference type="EMBL" id="KAJ1195279.1"/>
    </source>
</evidence>
<evidence type="ECO:0000313" key="2">
    <source>
        <dbReference type="Proteomes" id="UP001066276"/>
    </source>
</evidence>
<sequence>MCCVPERGRRLAQYGHADFWCCASPRQRIRIAQVVSVKGYSVEMEDGKRWNVSEITKCNEAELRKWKSMRDDNKWTEVNNEDKGGRCVGYWNALLPSDVEKKLEC</sequence>
<proteinExistence type="predicted"/>
<name>A0AAV7V511_PLEWA</name>
<dbReference type="Proteomes" id="UP001066276">
    <property type="component" value="Chromosome 2_2"/>
</dbReference>
<organism evidence="1 2">
    <name type="scientific">Pleurodeles waltl</name>
    <name type="common">Iberian ribbed newt</name>
    <dbReference type="NCBI Taxonomy" id="8319"/>
    <lineage>
        <taxon>Eukaryota</taxon>
        <taxon>Metazoa</taxon>
        <taxon>Chordata</taxon>
        <taxon>Craniata</taxon>
        <taxon>Vertebrata</taxon>
        <taxon>Euteleostomi</taxon>
        <taxon>Amphibia</taxon>
        <taxon>Batrachia</taxon>
        <taxon>Caudata</taxon>
        <taxon>Salamandroidea</taxon>
        <taxon>Salamandridae</taxon>
        <taxon>Pleurodelinae</taxon>
        <taxon>Pleurodeles</taxon>
    </lineage>
</organism>
<protein>
    <submittedName>
        <fullName evidence="1">Uncharacterized protein</fullName>
    </submittedName>
</protein>
<reference evidence="1" key="1">
    <citation type="journal article" date="2022" name="bioRxiv">
        <title>Sequencing and chromosome-scale assembly of the giantPleurodeles waltlgenome.</title>
        <authorList>
            <person name="Brown T."/>
            <person name="Elewa A."/>
            <person name="Iarovenko S."/>
            <person name="Subramanian E."/>
            <person name="Araus A.J."/>
            <person name="Petzold A."/>
            <person name="Susuki M."/>
            <person name="Suzuki K.-i.T."/>
            <person name="Hayashi T."/>
            <person name="Toyoda A."/>
            <person name="Oliveira C."/>
            <person name="Osipova E."/>
            <person name="Leigh N.D."/>
            <person name="Simon A."/>
            <person name="Yun M.H."/>
        </authorList>
    </citation>
    <scope>NUCLEOTIDE SEQUENCE</scope>
    <source>
        <strain evidence="1">20211129_DDA</strain>
        <tissue evidence="1">Liver</tissue>
    </source>
</reference>
<keyword evidence="2" id="KW-1185">Reference proteome</keyword>
<dbReference type="AlphaFoldDB" id="A0AAV7V511"/>
<accession>A0AAV7V511</accession>